<keyword evidence="5" id="KW-0547">Nucleotide-binding</keyword>
<keyword evidence="12" id="KW-1185">Reference proteome</keyword>
<proteinExistence type="inferred from homology"/>
<evidence type="ECO:0000256" key="2">
    <source>
        <dbReference type="ARBA" id="ARBA00012513"/>
    </source>
</evidence>
<keyword evidence="6" id="KW-0418">Kinase</keyword>
<evidence type="ECO:0000256" key="3">
    <source>
        <dbReference type="ARBA" id="ARBA00022527"/>
    </source>
</evidence>
<dbReference type="GO" id="GO:0005524">
    <property type="term" value="F:ATP binding"/>
    <property type="evidence" value="ECO:0007669"/>
    <property type="project" value="UniProtKB-KW"/>
</dbReference>
<dbReference type="GO" id="GO:0007346">
    <property type="term" value="P:regulation of mitotic cell cycle"/>
    <property type="evidence" value="ECO:0007669"/>
    <property type="project" value="TreeGrafter"/>
</dbReference>
<comment type="caution">
    <text evidence="11">The sequence shown here is derived from an EMBL/GenBank/DDBJ whole genome shotgun (WGS) entry which is preliminary data.</text>
</comment>
<keyword evidence="4" id="KW-0808">Transferase</keyword>
<name>A0A8T2PGE1_9TELE</name>
<comment type="catalytic activity">
    <reaction evidence="8">
        <text>L-threonyl-[protein] + ATP = O-phospho-L-threonyl-[protein] + ADP + H(+)</text>
        <dbReference type="Rhea" id="RHEA:46608"/>
        <dbReference type="Rhea" id="RHEA-COMP:11060"/>
        <dbReference type="Rhea" id="RHEA-COMP:11605"/>
        <dbReference type="ChEBI" id="CHEBI:15378"/>
        <dbReference type="ChEBI" id="CHEBI:30013"/>
        <dbReference type="ChEBI" id="CHEBI:30616"/>
        <dbReference type="ChEBI" id="CHEBI:61977"/>
        <dbReference type="ChEBI" id="CHEBI:456216"/>
        <dbReference type="EC" id="2.7.11.1"/>
    </reaction>
</comment>
<dbReference type="PROSITE" id="PS50011">
    <property type="entry name" value="PROTEIN_KINASE_DOM"/>
    <property type="match status" value="1"/>
</dbReference>
<dbReference type="PANTHER" id="PTHR22984:SF11">
    <property type="entry name" value="AURORA KINASE-RELATED"/>
    <property type="match status" value="1"/>
</dbReference>
<dbReference type="EC" id="2.7.11.1" evidence="2"/>
<evidence type="ECO:0000313" key="11">
    <source>
        <dbReference type="EMBL" id="KAG9351229.1"/>
    </source>
</evidence>
<evidence type="ECO:0000256" key="5">
    <source>
        <dbReference type="ARBA" id="ARBA00022741"/>
    </source>
</evidence>
<evidence type="ECO:0000256" key="7">
    <source>
        <dbReference type="ARBA" id="ARBA00022840"/>
    </source>
</evidence>
<dbReference type="InterPro" id="IPR051138">
    <property type="entry name" value="PIM_Ser/Thr_kinase"/>
</dbReference>
<evidence type="ECO:0000256" key="8">
    <source>
        <dbReference type="ARBA" id="ARBA00047899"/>
    </source>
</evidence>
<dbReference type="EMBL" id="JAFBMS010000007">
    <property type="protein sequence ID" value="KAG9351229.1"/>
    <property type="molecule type" value="Genomic_DNA"/>
</dbReference>
<dbReference type="GO" id="GO:0005737">
    <property type="term" value="C:cytoplasm"/>
    <property type="evidence" value="ECO:0007669"/>
    <property type="project" value="TreeGrafter"/>
</dbReference>
<evidence type="ECO:0000256" key="6">
    <source>
        <dbReference type="ARBA" id="ARBA00022777"/>
    </source>
</evidence>
<evidence type="ECO:0000259" key="10">
    <source>
        <dbReference type="PROSITE" id="PS50011"/>
    </source>
</evidence>
<feature type="domain" description="Protein kinase" evidence="10">
    <location>
        <begin position="14"/>
        <end position="140"/>
    </location>
</feature>
<accession>A0A8T2PGE1</accession>
<dbReference type="InterPro" id="IPR011009">
    <property type="entry name" value="Kinase-like_dom_sf"/>
</dbReference>
<gene>
    <name evidence="11" type="ORF">JZ751_025120</name>
</gene>
<dbReference type="InterPro" id="IPR000719">
    <property type="entry name" value="Prot_kinase_dom"/>
</dbReference>
<dbReference type="AlphaFoldDB" id="A0A8T2PGE1"/>
<keyword evidence="3" id="KW-0723">Serine/threonine-protein kinase</keyword>
<dbReference type="OrthoDB" id="8596411at2759"/>
<dbReference type="SUPFAM" id="SSF56112">
    <property type="entry name" value="Protein kinase-like (PK-like)"/>
    <property type="match status" value="1"/>
</dbReference>
<organism evidence="11 12">
    <name type="scientific">Albula glossodonta</name>
    <name type="common">roundjaw bonefish</name>
    <dbReference type="NCBI Taxonomy" id="121402"/>
    <lineage>
        <taxon>Eukaryota</taxon>
        <taxon>Metazoa</taxon>
        <taxon>Chordata</taxon>
        <taxon>Craniata</taxon>
        <taxon>Vertebrata</taxon>
        <taxon>Euteleostomi</taxon>
        <taxon>Actinopterygii</taxon>
        <taxon>Neopterygii</taxon>
        <taxon>Teleostei</taxon>
        <taxon>Albuliformes</taxon>
        <taxon>Albulidae</taxon>
        <taxon>Albula</taxon>
    </lineage>
</organism>
<evidence type="ECO:0000256" key="4">
    <source>
        <dbReference type="ARBA" id="ARBA00022679"/>
    </source>
</evidence>
<keyword evidence="7" id="KW-0067">ATP-binding</keyword>
<dbReference type="Gene3D" id="1.10.510.10">
    <property type="entry name" value="Transferase(Phosphotransferase) domain 1"/>
    <property type="match status" value="1"/>
</dbReference>
<dbReference type="Proteomes" id="UP000824540">
    <property type="component" value="Unassembled WGS sequence"/>
</dbReference>
<dbReference type="Pfam" id="PF00069">
    <property type="entry name" value="Pkinase"/>
    <property type="match status" value="1"/>
</dbReference>
<comment type="catalytic activity">
    <reaction evidence="9">
        <text>L-seryl-[protein] + ATP = O-phospho-L-seryl-[protein] + ADP + H(+)</text>
        <dbReference type="Rhea" id="RHEA:17989"/>
        <dbReference type="Rhea" id="RHEA-COMP:9863"/>
        <dbReference type="Rhea" id="RHEA-COMP:11604"/>
        <dbReference type="ChEBI" id="CHEBI:15378"/>
        <dbReference type="ChEBI" id="CHEBI:29999"/>
        <dbReference type="ChEBI" id="CHEBI:30616"/>
        <dbReference type="ChEBI" id="CHEBI:83421"/>
        <dbReference type="ChEBI" id="CHEBI:456216"/>
        <dbReference type="EC" id="2.7.11.1"/>
    </reaction>
</comment>
<dbReference type="PANTHER" id="PTHR22984">
    <property type="entry name" value="SERINE/THREONINE-PROTEIN KINASE PIM"/>
    <property type="match status" value="1"/>
</dbReference>
<dbReference type="GO" id="GO:0043066">
    <property type="term" value="P:negative regulation of apoptotic process"/>
    <property type="evidence" value="ECO:0007669"/>
    <property type="project" value="TreeGrafter"/>
</dbReference>
<sequence>MRTTALRLKTDFTLDIAVAWPSSGEGNIWLVKRGFLLHVALKFVKKWENEELQLPGQEVTLPREVALMTLVNQPTVHPNVLCLYEWLVTPAAYLLVLEHPEPCVDLHSYWLSQGGALTEGQARPIMAQLLQALQHCQDRV</sequence>
<dbReference type="GO" id="GO:0004674">
    <property type="term" value="F:protein serine/threonine kinase activity"/>
    <property type="evidence" value="ECO:0007669"/>
    <property type="project" value="UniProtKB-KW"/>
</dbReference>
<evidence type="ECO:0000256" key="1">
    <source>
        <dbReference type="ARBA" id="ARBA00005505"/>
    </source>
</evidence>
<reference evidence="11" key="1">
    <citation type="thesis" date="2021" institute="BYU ScholarsArchive" country="Provo, UT, USA">
        <title>Applications of and Algorithms for Genome Assembly and Genomic Analyses with an Emphasis on Marine Teleosts.</title>
        <authorList>
            <person name="Pickett B.D."/>
        </authorList>
    </citation>
    <scope>NUCLEOTIDE SEQUENCE</scope>
    <source>
        <strain evidence="11">HI-2016</strain>
    </source>
</reference>
<evidence type="ECO:0000313" key="12">
    <source>
        <dbReference type="Proteomes" id="UP000824540"/>
    </source>
</evidence>
<comment type="similarity">
    <text evidence="1">Belongs to the protein kinase superfamily. CAMK Ser/Thr protein kinase family. PIM subfamily.</text>
</comment>
<protein>
    <recommendedName>
        <fullName evidence="2">non-specific serine/threonine protein kinase</fullName>
        <ecNumber evidence="2">2.7.11.1</ecNumber>
    </recommendedName>
</protein>
<evidence type="ECO:0000256" key="9">
    <source>
        <dbReference type="ARBA" id="ARBA00048679"/>
    </source>
</evidence>